<feature type="compositionally biased region" description="Basic and acidic residues" evidence="1">
    <location>
        <begin position="11"/>
        <end position="20"/>
    </location>
</feature>
<accession>A0A401YUF9</accession>
<evidence type="ECO:0000313" key="2">
    <source>
        <dbReference type="EMBL" id="GCD98240.1"/>
    </source>
</evidence>
<evidence type="ECO:0000313" key="3">
    <source>
        <dbReference type="Proteomes" id="UP000286931"/>
    </source>
</evidence>
<protein>
    <submittedName>
        <fullName evidence="2">Uncharacterized protein</fullName>
    </submittedName>
</protein>
<dbReference type="EMBL" id="BIFH01000027">
    <property type="protein sequence ID" value="GCD98240.1"/>
    <property type="molecule type" value="Genomic_DNA"/>
</dbReference>
<gene>
    <name evidence="2" type="ORF">EHYA_05943</name>
</gene>
<comment type="caution">
    <text evidence="2">The sequence shown here is derived from an EMBL/GenBank/DDBJ whole genome shotgun (WGS) entry which is preliminary data.</text>
</comment>
<dbReference type="Proteomes" id="UP000286931">
    <property type="component" value="Unassembled WGS sequence"/>
</dbReference>
<evidence type="ECO:0000256" key="1">
    <source>
        <dbReference type="SAM" id="MobiDB-lite"/>
    </source>
</evidence>
<proteinExistence type="predicted"/>
<dbReference type="RefSeq" id="WP_160161607.1">
    <property type="nucleotide sequence ID" value="NZ_BIFH01000027.1"/>
</dbReference>
<feature type="region of interest" description="Disordered" evidence="1">
    <location>
        <begin position="1"/>
        <end position="20"/>
    </location>
</feature>
<sequence length="58" mass="6185">MGNNGHHPGGHRADPGEWSDADHERARLLVERAASIARRLESLCAAEAAATQRGPGRT</sequence>
<organism evidence="2 3">
    <name type="scientific">Embleya hyalina</name>
    <dbReference type="NCBI Taxonomy" id="516124"/>
    <lineage>
        <taxon>Bacteria</taxon>
        <taxon>Bacillati</taxon>
        <taxon>Actinomycetota</taxon>
        <taxon>Actinomycetes</taxon>
        <taxon>Kitasatosporales</taxon>
        <taxon>Streptomycetaceae</taxon>
        <taxon>Embleya</taxon>
    </lineage>
</organism>
<name>A0A401YUF9_9ACTN</name>
<reference evidence="2 3" key="1">
    <citation type="submission" date="2018-12" db="EMBL/GenBank/DDBJ databases">
        <title>Draft genome sequence of Embleya hyalina NBRC 13850T.</title>
        <authorList>
            <person name="Komaki H."/>
            <person name="Hosoyama A."/>
            <person name="Kimura A."/>
            <person name="Ichikawa N."/>
            <person name="Tamura T."/>
        </authorList>
    </citation>
    <scope>NUCLEOTIDE SEQUENCE [LARGE SCALE GENOMIC DNA]</scope>
    <source>
        <strain evidence="2 3">NBRC 13850</strain>
    </source>
</reference>
<dbReference type="OrthoDB" id="4350889at2"/>
<dbReference type="AlphaFoldDB" id="A0A401YUF9"/>
<keyword evidence="3" id="KW-1185">Reference proteome</keyword>